<comment type="caution">
    <text evidence="1">The sequence shown here is derived from an EMBL/GenBank/DDBJ whole genome shotgun (WGS) entry which is preliminary data.</text>
</comment>
<dbReference type="EMBL" id="JAPDFW010000136">
    <property type="protein sequence ID" value="KAJ5066898.1"/>
    <property type="molecule type" value="Genomic_DNA"/>
</dbReference>
<reference evidence="1" key="1">
    <citation type="submission" date="2022-10" db="EMBL/GenBank/DDBJ databases">
        <title>Novel sulphate-reducing endosymbionts in the free-living metamonad Anaeramoeba.</title>
        <authorList>
            <person name="Jerlstrom-Hultqvist J."/>
            <person name="Cepicka I."/>
            <person name="Gallot-Lavallee L."/>
            <person name="Salas-Leiva D."/>
            <person name="Curtis B.A."/>
            <person name="Zahonova K."/>
            <person name="Pipaliya S."/>
            <person name="Dacks J."/>
            <person name="Roger A.J."/>
        </authorList>
    </citation>
    <scope>NUCLEOTIDE SEQUENCE</scope>
    <source>
        <strain evidence="1">BMAN</strain>
    </source>
</reference>
<dbReference type="Proteomes" id="UP001149090">
    <property type="component" value="Unassembled WGS sequence"/>
</dbReference>
<protein>
    <submittedName>
        <fullName evidence="1">Uncharacterized protein</fullName>
    </submittedName>
</protein>
<organism evidence="1 2">
    <name type="scientific">Anaeramoeba ignava</name>
    <name type="common">Anaerobic marine amoeba</name>
    <dbReference type="NCBI Taxonomy" id="1746090"/>
    <lineage>
        <taxon>Eukaryota</taxon>
        <taxon>Metamonada</taxon>
        <taxon>Anaeramoebidae</taxon>
        <taxon>Anaeramoeba</taxon>
    </lineage>
</organism>
<evidence type="ECO:0000313" key="1">
    <source>
        <dbReference type="EMBL" id="KAJ5066898.1"/>
    </source>
</evidence>
<gene>
    <name evidence="1" type="ORF">M0811_03242</name>
</gene>
<accession>A0A9Q0R556</accession>
<keyword evidence="2" id="KW-1185">Reference proteome</keyword>
<dbReference type="AlphaFoldDB" id="A0A9Q0R556"/>
<name>A0A9Q0R556_ANAIG</name>
<proteinExistence type="predicted"/>
<sequence length="120" mass="14926">MEFLEFLELKNWINFWEQFYQVCEKNFKKIKTEITQRKRNNDPLVEHMGTEFYFFQKKHLENIIQKNFENQKFRKLESIFMLQQIAINEIFQMKKNQKIQDLIINYIFSLFQTCFCRSGC</sequence>
<evidence type="ECO:0000313" key="2">
    <source>
        <dbReference type="Proteomes" id="UP001149090"/>
    </source>
</evidence>